<dbReference type="EMBL" id="VSRR010001340">
    <property type="protein sequence ID" value="MPC24522.1"/>
    <property type="molecule type" value="Genomic_DNA"/>
</dbReference>
<organism evidence="2 3">
    <name type="scientific">Portunus trituberculatus</name>
    <name type="common">Swimming crab</name>
    <name type="synonym">Neptunus trituberculatus</name>
    <dbReference type="NCBI Taxonomy" id="210409"/>
    <lineage>
        <taxon>Eukaryota</taxon>
        <taxon>Metazoa</taxon>
        <taxon>Ecdysozoa</taxon>
        <taxon>Arthropoda</taxon>
        <taxon>Crustacea</taxon>
        <taxon>Multicrustacea</taxon>
        <taxon>Malacostraca</taxon>
        <taxon>Eumalacostraca</taxon>
        <taxon>Eucarida</taxon>
        <taxon>Decapoda</taxon>
        <taxon>Pleocyemata</taxon>
        <taxon>Brachyura</taxon>
        <taxon>Eubrachyura</taxon>
        <taxon>Portunoidea</taxon>
        <taxon>Portunidae</taxon>
        <taxon>Portuninae</taxon>
        <taxon>Portunus</taxon>
    </lineage>
</organism>
<sequence length="82" mass="9155">MERTVVVVVVMVLSRRRAFHAFHHPSRPFHHRGPTNRGSLGKGLKLDRKNTSPSRLASLCSLETRLRKHGAATLASSWVSIS</sequence>
<feature type="compositionally biased region" description="Basic residues" evidence="1">
    <location>
        <begin position="25"/>
        <end position="34"/>
    </location>
</feature>
<comment type="caution">
    <text evidence="2">The sequence shown here is derived from an EMBL/GenBank/DDBJ whole genome shotgun (WGS) entry which is preliminary data.</text>
</comment>
<evidence type="ECO:0000313" key="3">
    <source>
        <dbReference type="Proteomes" id="UP000324222"/>
    </source>
</evidence>
<evidence type="ECO:0000313" key="2">
    <source>
        <dbReference type="EMBL" id="MPC24522.1"/>
    </source>
</evidence>
<name>A0A5B7DS81_PORTR</name>
<dbReference type="Proteomes" id="UP000324222">
    <property type="component" value="Unassembled WGS sequence"/>
</dbReference>
<gene>
    <name evidence="2" type="ORF">E2C01_017604</name>
</gene>
<reference evidence="2 3" key="1">
    <citation type="submission" date="2019-05" db="EMBL/GenBank/DDBJ databases">
        <title>Another draft genome of Portunus trituberculatus and its Hox gene families provides insights of decapod evolution.</title>
        <authorList>
            <person name="Jeong J.-H."/>
            <person name="Song I."/>
            <person name="Kim S."/>
            <person name="Choi T."/>
            <person name="Kim D."/>
            <person name="Ryu S."/>
            <person name="Kim W."/>
        </authorList>
    </citation>
    <scope>NUCLEOTIDE SEQUENCE [LARGE SCALE GENOMIC DNA]</scope>
    <source>
        <tissue evidence="2">Muscle</tissue>
    </source>
</reference>
<accession>A0A5B7DS81</accession>
<protein>
    <submittedName>
        <fullName evidence="2">Uncharacterized protein</fullName>
    </submittedName>
</protein>
<proteinExistence type="predicted"/>
<dbReference type="AlphaFoldDB" id="A0A5B7DS81"/>
<keyword evidence="3" id="KW-1185">Reference proteome</keyword>
<evidence type="ECO:0000256" key="1">
    <source>
        <dbReference type="SAM" id="MobiDB-lite"/>
    </source>
</evidence>
<feature type="region of interest" description="Disordered" evidence="1">
    <location>
        <begin position="25"/>
        <end position="50"/>
    </location>
</feature>